<keyword evidence="6" id="KW-1185">Reference proteome</keyword>
<protein>
    <recommendedName>
        <fullName evidence="4">SUEL-type lectin domain-containing protein</fullName>
    </recommendedName>
</protein>
<evidence type="ECO:0000259" key="4">
    <source>
        <dbReference type="Pfam" id="PF02140"/>
    </source>
</evidence>
<dbReference type="AlphaFoldDB" id="A0AAW0PNL0"/>
<evidence type="ECO:0000256" key="3">
    <source>
        <dbReference type="SAM" id="SignalP"/>
    </source>
</evidence>
<evidence type="ECO:0000313" key="6">
    <source>
        <dbReference type="Proteomes" id="UP001460270"/>
    </source>
</evidence>
<reference evidence="6" key="1">
    <citation type="submission" date="2024-04" db="EMBL/GenBank/DDBJ databases">
        <title>Salinicola lusitanus LLJ914,a marine bacterium isolated from the Okinawa Trough.</title>
        <authorList>
            <person name="Li J."/>
        </authorList>
    </citation>
    <scope>NUCLEOTIDE SEQUENCE [LARGE SCALE GENOMIC DNA]</scope>
</reference>
<proteinExistence type="predicted"/>
<feature type="domain" description="SUEL-type lectin" evidence="4">
    <location>
        <begin position="35"/>
        <end position="110"/>
    </location>
</feature>
<keyword evidence="3" id="KW-0732">Signal</keyword>
<gene>
    <name evidence="5" type="ORF">WMY93_006857</name>
</gene>
<dbReference type="InterPro" id="IPR000922">
    <property type="entry name" value="Lectin_gal-bd_dom"/>
</dbReference>
<sequence>MEPLRTCLFVATASLLLSGACADKVVTCGAHVQRLNCESGVIRVDSAFYGRQNSVTCAGGKTPEEVAKHSLLSRRRAGSAQDQKWCELNGNVFEDPCSDTFKYLETTFSCIPATHGVVCEHSMIELQCGQDEVIHMLGADFGRRDHTTRLWSERSTAPTIPSTCSQRVRGRTAVSCEPQSRCWESLVPTPRCTWSTPTPVNECYITGNESELLHVQPRFIGFKHKIFKATSQDHTIYYCNGLFTGLSKQAVKQLQYIQNAAARVLTRTRKYRHISPVLRSLHWLPVAQRIDFKTALLVFKSLHGLAPKYISDMLVRYEPSRTLRTSGTGLLLVSQD</sequence>
<dbReference type="PROSITE" id="PS51257">
    <property type="entry name" value="PROKAR_LIPOPROTEIN"/>
    <property type="match status" value="1"/>
</dbReference>
<organism evidence="5 6">
    <name type="scientific">Mugilogobius chulae</name>
    <name type="common">yellowstripe goby</name>
    <dbReference type="NCBI Taxonomy" id="88201"/>
    <lineage>
        <taxon>Eukaryota</taxon>
        <taxon>Metazoa</taxon>
        <taxon>Chordata</taxon>
        <taxon>Craniata</taxon>
        <taxon>Vertebrata</taxon>
        <taxon>Euteleostomi</taxon>
        <taxon>Actinopterygii</taxon>
        <taxon>Neopterygii</taxon>
        <taxon>Teleostei</taxon>
        <taxon>Neoteleostei</taxon>
        <taxon>Acanthomorphata</taxon>
        <taxon>Gobiaria</taxon>
        <taxon>Gobiiformes</taxon>
        <taxon>Gobioidei</taxon>
        <taxon>Gobiidae</taxon>
        <taxon>Gobionellinae</taxon>
        <taxon>Mugilogobius</taxon>
    </lineage>
</organism>
<comment type="caution">
    <text evidence="5">The sequence shown here is derived from an EMBL/GenBank/DDBJ whole genome shotgun (WGS) entry which is preliminary data.</text>
</comment>
<dbReference type="Proteomes" id="UP001460270">
    <property type="component" value="Unassembled WGS sequence"/>
</dbReference>
<dbReference type="Gene3D" id="2.60.120.740">
    <property type="match status" value="2"/>
</dbReference>
<dbReference type="EMBL" id="JBBPFD010000004">
    <property type="protein sequence ID" value="KAK7930462.1"/>
    <property type="molecule type" value="Genomic_DNA"/>
</dbReference>
<dbReference type="InterPro" id="IPR043159">
    <property type="entry name" value="Lectin_gal-bd_sf"/>
</dbReference>
<name>A0AAW0PNL0_9GOBI</name>
<dbReference type="Pfam" id="PF02140">
    <property type="entry name" value="SUEL_Lectin"/>
    <property type="match status" value="1"/>
</dbReference>
<feature type="signal peptide" evidence="3">
    <location>
        <begin position="1"/>
        <end position="22"/>
    </location>
</feature>
<keyword evidence="1" id="KW-0430">Lectin</keyword>
<evidence type="ECO:0000313" key="5">
    <source>
        <dbReference type="EMBL" id="KAK7930462.1"/>
    </source>
</evidence>
<dbReference type="PANTHER" id="PTHR46780">
    <property type="entry name" value="PROTEIN EVA-1"/>
    <property type="match status" value="1"/>
</dbReference>
<evidence type="ECO:0000256" key="2">
    <source>
        <dbReference type="ARBA" id="ARBA00022737"/>
    </source>
</evidence>
<keyword evidence="2" id="KW-0677">Repeat</keyword>
<accession>A0AAW0PNL0</accession>
<feature type="chain" id="PRO_5043452193" description="SUEL-type lectin domain-containing protein" evidence="3">
    <location>
        <begin position="23"/>
        <end position="336"/>
    </location>
</feature>
<dbReference type="GO" id="GO:0030246">
    <property type="term" value="F:carbohydrate binding"/>
    <property type="evidence" value="ECO:0007669"/>
    <property type="project" value="UniProtKB-KW"/>
</dbReference>
<evidence type="ECO:0000256" key="1">
    <source>
        <dbReference type="ARBA" id="ARBA00022734"/>
    </source>
</evidence>